<feature type="compositionally biased region" description="Low complexity" evidence="2">
    <location>
        <begin position="1202"/>
        <end position="1212"/>
    </location>
</feature>
<keyword evidence="1" id="KW-0863">Zinc-finger</keyword>
<feature type="domain" description="CCHC-type" evidence="4">
    <location>
        <begin position="433"/>
        <end position="450"/>
    </location>
</feature>
<dbReference type="SMART" id="SM00343">
    <property type="entry name" value="ZnF_C2HC"/>
    <property type="match status" value="2"/>
</dbReference>
<dbReference type="Pfam" id="PF03564">
    <property type="entry name" value="DUF1759"/>
    <property type="match status" value="1"/>
</dbReference>
<keyword evidence="3" id="KW-0472">Membrane</keyword>
<feature type="region of interest" description="Disordered" evidence="2">
    <location>
        <begin position="1340"/>
        <end position="1375"/>
    </location>
</feature>
<protein>
    <recommendedName>
        <fullName evidence="4">CCHC-type domain-containing protein</fullName>
    </recommendedName>
</protein>
<evidence type="ECO:0000313" key="6">
    <source>
        <dbReference type="Proteomes" id="UP000580250"/>
    </source>
</evidence>
<evidence type="ECO:0000313" key="5">
    <source>
        <dbReference type="EMBL" id="CAD2163643.1"/>
    </source>
</evidence>
<feature type="compositionally biased region" description="Acidic residues" evidence="2">
    <location>
        <begin position="1365"/>
        <end position="1375"/>
    </location>
</feature>
<feature type="compositionally biased region" description="Polar residues" evidence="2">
    <location>
        <begin position="1177"/>
        <end position="1186"/>
    </location>
</feature>
<sequence>MPSSRLIRSQLGPALKTLKDQLVSATQLLATNQNNQSLDQLRAARFQLNRTLDRVDSLQGKWAHFLDSLEGDDLAQEEQVYERFAPRAAGDPDYNHFVELVEKAKGVLGNLNFLIEQSVPSGQSSQAGVSEVSENLSQVGEQLSSVTNKTERQIPHIIKQENQFPTYLIETRLPELKMDPFYGDPKKWTTFWQLFSANIDSRPMDNIRKMSYLLTFLRGPAKDLVAGFVLTNENYNRALDLLKSRYGNSRAITEALEAELMNLTPPNDSSHSLRAFVDSVERICRQLEAFGTMDQSPFVSTVIKTKLPQSIVAKLIEKERYSQVRWDSTRLRQELCNLVEICEEVRVFSQLKVRHQGDPIVPPVHQRNDYRPRTGHTEQLYSFCAQTRPIRSRQLPPQGKRYCSLCNEGIHFPSECPSYTTPQARFQRLKEQRRCFRCLGEGHCVRDCPSSKICAQCQNNHHVLVCTRSINNNQYFLAPAEDNYYPEKQIIQMDLGQNQSPVINSDKASTVRHQVQQVINTPLVQTDNQPAQKIVVQERAPVPKVVKFTEPLPVRPKIMTLFTIDKEIVKPELGTEPDICPQVEKLLVSKKIKEKDEKQIQGNNCVKENTSAVDNQITQLEDNRDSPTCENLNFSPDLAYHKFQIEKENIITEPVDLPYHKLQIEKDNRITRFELNKPAAQEQLIHSMVSAHIERPSVEVSVQPENQPSLSNCPVKEPVLLPEFVGLILCFRFPKFIATTDLKSAFLIVGLRQIDRECTKFQRGEYPRNLPLIEKTKVSHTVLPEKLFPKQVLDEKAHGAKKRLKKPKESTQGNLAGHGIALILFSLIFIINVSCDHKDQIVVCRKKQIVKRKKIPPDIPFKAFKSINKILINRNFTPIYFISIVSIITIIISLKLILLKKLAYFFPILFNFLRGGEGVRDPNHKVSPNPTRIFQKICLHKVIGDRPPEGDILLLNSEQSLVFSQSYGNKLGKSPNKIFELHKRKRQQFGRMCTPLIKTETKTFKWLGGGILLKDGPIISHPNNPPLSISAISAQVPFILFLKKCFPCFLLAQRSLLPRLVARSIQPFPVVAIEPNFIKRHTLCLFPNPSRLFSVFPYPTTSFTLEIFATAKQQSTKEEAKYKQQEAYCKKLGNPVTIEDFDMSEWLDSGSDMLASTNESITSKAQKIVESDKRPEQQQPQFNSILNPPHAPNKVDHQKSEQQVMQQPPQQQTIGLETGKDNALGGNTKERFQINHEKLKDNQAARCRAEDKKIREDESNEQRALLKAILECISKKSRERKSKVSLPLGPKPPTIPAAVLLSQVFVRVPMPSSSNQPIMVKSDLGLIAMIRVSLRPHLVSASEEPHVQPVSLEMRDGIELNNDNQSEEEDNWKSR</sequence>
<evidence type="ECO:0000256" key="3">
    <source>
        <dbReference type="SAM" id="Phobius"/>
    </source>
</evidence>
<evidence type="ECO:0000259" key="4">
    <source>
        <dbReference type="PROSITE" id="PS50158"/>
    </source>
</evidence>
<comment type="caution">
    <text evidence="5">The sequence shown here is derived from an EMBL/GenBank/DDBJ whole genome shotgun (WGS) entry which is preliminary data.</text>
</comment>
<dbReference type="InterPro" id="IPR001878">
    <property type="entry name" value="Znf_CCHC"/>
</dbReference>
<accession>A0A6V7USX4</accession>
<dbReference type="OrthoDB" id="5864015at2759"/>
<keyword evidence="3" id="KW-0812">Transmembrane</keyword>
<dbReference type="Proteomes" id="UP000580250">
    <property type="component" value="Unassembled WGS sequence"/>
</dbReference>
<dbReference type="PANTHER" id="PTHR47331">
    <property type="entry name" value="PHD-TYPE DOMAIN-CONTAINING PROTEIN"/>
    <property type="match status" value="1"/>
</dbReference>
<evidence type="ECO:0000256" key="2">
    <source>
        <dbReference type="SAM" id="MobiDB-lite"/>
    </source>
</evidence>
<keyword evidence="3" id="KW-1133">Transmembrane helix</keyword>
<feature type="transmembrane region" description="Helical" evidence="3">
    <location>
        <begin position="815"/>
        <end position="835"/>
    </location>
</feature>
<dbReference type="EMBL" id="CAJEWN010000099">
    <property type="protein sequence ID" value="CAD2163643.1"/>
    <property type="molecule type" value="Genomic_DNA"/>
</dbReference>
<dbReference type="PROSITE" id="PS50158">
    <property type="entry name" value="ZF_CCHC"/>
    <property type="match status" value="1"/>
</dbReference>
<feature type="transmembrane region" description="Helical" evidence="3">
    <location>
        <begin position="879"/>
        <end position="899"/>
    </location>
</feature>
<keyword evidence="1" id="KW-0862">Zinc</keyword>
<name>A0A6V7USX4_MELEN</name>
<dbReference type="InterPro" id="IPR005312">
    <property type="entry name" value="DUF1759"/>
</dbReference>
<proteinExistence type="predicted"/>
<feature type="region of interest" description="Disordered" evidence="2">
    <location>
        <begin position="1168"/>
        <end position="1225"/>
    </location>
</feature>
<dbReference type="GO" id="GO:0008270">
    <property type="term" value="F:zinc ion binding"/>
    <property type="evidence" value="ECO:0007669"/>
    <property type="project" value="UniProtKB-KW"/>
</dbReference>
<evidence type="ECO:0000256" key="1">
    <source>
        <dbReference type="PROSITE-ProRule" id="PRU00047"/>
    </source>
</evidence>
<organism evidence="5 6">
    <name type="scientific">Meloidogyne enterolobii</name>
    <name type="common">Root-knot nematode worm</name>
    <name type="synonym">Meloidogyne mayaguensis</name>
    <dbReference type="NCBI Taxonomy" id="390850"/>
    <lineage>
        <taxon>Eukaryota</taxon>
        <taxon>Metazoa</taxon>
        <taxon>Ecdysozoa</taxon>
        <taxon>Nematoda</taxon>
        <taxon>Chromadorea</taxon>
        <taxon>Rhabditida</taxon>
        <taxon>Tylenchina</taxon>
        <taxon>Tylenchomorpha</taxon>
        <taxon>Tylenchoidea</taxon>
        <taxon>Meloidogynidae</taxon>
        <taxon>Meloidogyninae</taxon>
        <taxon>Meloidogyne</taxon>
    </lineage>
</organism>
<reference evidence="5 6" key="1">
    <citation type="submission" date="2020-08" db="EMBL/GenBank/DDBJ databases">
        <authorList>
            <person name="Koutsovoulos G."/>
            <person name="Danchin GJ E."/>
        </authorList>
    </citation>
    <scope>NUCLEOTIDE SEQUENCE [LARGE SCALE GENOMIC DNA]</scope>
</reference>
<dbReference type="GO" id="GO:0003676">
    <property type="term" value="F:nucleic acid binding"/>
    <property type="evidence" value="ECO:0007669"/>
    <property type="project" value="InterPro"/>
</dbReference>
<keyword evidence="1" id="KW-0479">Metal-binding</keyword>
<gene>
    <name evidence="5" type="ORF">MENT_LOCUS16112</name>
</gene>